<dbReference type="PANTHER" id="PTHR43132:SF8">
    <property type="entry name" value="HTH-TYPE TRANSCRIPTIONAL REGULATOR KMTR"/>
    <property type="match status" value="1"/>
</dbReference>
<dbReference type="Pfam" id="PF01022">
    <property type="entry name" value="HTH_5"/>
    <property type="match status" value="1"/>
</dbReference>
<dbReference type="Proteomes" id="UP000239650">
    <property type="component" value="Unassembled WGS sequence"/>
</dbReference>
<dbReference type="AlphaFoldDB" id="A0A094XW04"/>
<evidence type="ECO:0000256" key="2">
    <source>
        <dbReference type="ARBA" id="ARBA00023125"/>
    </source>
</evidence>
<evidence type="ECO:0000313" key="4">
    <source>
        <dbReference type="EMBL" id="SPE22335.1"/>
    </source>
</evidence>
<accession>A0A094XW04</accession>
<dbReference type="Pfam" id="PF00581">
    <property type="entry name" value="Rhodanese"/>
    <property type="match status" value="1"/>
</dbReference>
<organism evidence="4 5">
    <name type="scientific">Latilactobacillus sakei</name>
    <name type="common">Lactobacillus sakei</name>
    <dbReference type="NCBI Taxonomy" id="1599"/>
    <lineage>
        <taxon>Bacteria</taxon>
        <taxon>Bacillati</taxon>
        <taxon>Bacillota</taxon>
        <taxon>Bacilli</taxon>
        <taxon>Lactobacillales</taxon>
        <taxon>Lactobacillaceae</taxon>
        <taxon>Latilactobacillus</taxon>
    </lineage>
</organism>
<dbReference type="InterPro" id="IPR001763">
    <property type="entry name" value="Rhodanese-like_dom"/>
</dbReference>
<dbReference type="OMA" id="YCRGEYC"/>
<dbReference type="SUPFAM" id="SSF46785">
    <property type="entry name" value="Winged helix' DNA-binding domain"/>
    <property type="match status" value="1"/>
</dbReference>
<dbReference type="SMART" id="SM00418">
    <property type="entry name" value="HTH_ARSR"/>
    <property type="match status" value="1"/>
</dbReference>
<evidence type="ECO:0000313" key="5">
    <source>
        <dbReference type="Proteomes" id="UP000239650"/>
    </source>
</evidence>
<dbReference type="InterPro" id="IPR001307">
    <property type="entry name" value="Thiosulphate_STrfase_CS"/>
</dbReference>
<reference evidence="4 5" key="1">
    <citation type="submission" date="2018-02" db="EMBL/GenBank/DDBJ databases">
        <authorList>
            <person name="Rodrigo-Torres L."/>
            <person name="Arahal R. D."/>
            <person name="Lucena T."/>
        </authorList>
    </citation>
    <scope>NUCLEOTIDE SEQUENCE [LARGE SCALE GENOMIC DNA]</scope>
    <source>
        <strain evidence="4 5">CECT 9267</strain>
    </source>
</reference>
<comment type="caution">
    <text evidence="4">The sequence shown here is derived from an EMBL/GenBank/DDBJ whole genome shotgun (WGS) entry which is preliminary data.</text>
</comment>
<keyword evidence="3" id="KW-0804">Transcription</keyword>
<dbReference type="Gene3D" id="1.10.10.10">
    <property type="entry name" value="Winged helix-like DNA-binding domain superfamily/Winged helix DNA-binding domain"/>
    <property type="match status" value="1"/>
</dbReference>
<dbReference type="InterPro" id="IPR011991">
    <property type="entry name" value="ArsR-like_HTH"/>
</dbReference>
<dbReference type="Gene3D" id="3.40.250.10">
    <property type="entry name" value="Rhodanese-like domain"/>
    <property type="match status" value="1"/>
</dbReference>
<name>A0A094XW04_LATSK</name>
<dbReference type="SMART" id="SM00450">
    <property type="entry name" value="RHOD"/>
    <property type="match status" value="1"/>
</dbReference>
<evidence type="ECO:0000256" key="3">
    <source>
        <dbReference type="ARBA" id="ARBA00023163"/>
    </source>
</evidence>
<dbReference type="InterPro" id="IPR036873">
    <property type="entry name" value="Rhodanese-like_dom_sf"/>
</dbReference>
<dbReference type="GO" id="GO:0004792">
    <property type="term" value="F:thiosulfate-cyanide sulfurtransferase activity"/>
    <property type="evidence" value="ECO:0007669"/>
    <property type="project" value="InterPro"/>
</dbReference>
<evidence type="ECO:0000256" key="1">
    <source>
        <dbReference type="ARBA" id="ARBA00023015"/>
    </source>
</evidence>
<dbReference type="GO" id="GO:0003677">
    <property type="term" value="F:DNA binding"/>
    <property type="evidence" value="ECO:0007669"/>
    <property type="project" value="UniProtKB-KW"/>
</dbReference>
<dbReference type="PROSITE" id="PS50206">
    <property type="entry name" value="RHODANESE_3"/>
    <property type="match status" value="1"/>
</dbReference>
<dbReference type="NCBIfam" id="NF033788">
    <property type="entry name" value="HTH_metalloreg"/>
    <property type="match status" value="1"/>
</dbReference>
<dbReference type="GO" id="GO:0003700">
    <property type="term" value="F:DNA-binding transcription factor activity"/>
    <property type="evidence" value="ECO:0007669"/>
    <property type="project" value="InterPro"/>
</dbReference>
<dbReference type="EMBL" id="OKRC01000008">
    <property type="protein sequence ID" value="SPE22335.1"/>
    <property type="molecule type" value="Genomic_DNA"/>
</dbReference>
<dbReference type="PROSITE" id="PS00380">
    <property type="entry name" value="RHODANESE_1"/>
    <property type="match status" value="1"/>
</dbReference>
<dbReference type="SUPFAM" id="SSF52821">
    <property type="entry name" value="Rhodanese/Cell cycle control phosphatase"/>
    <property type="match status" value="1"/>
</dbReference>
<dbReference type="CDD" id="cd00090">
    <property type="entry name" value="HTH_ARSR"/>
    <property type="match status" value="1"/>
</dbReference>
<dbReference type="InterPro" id="IPR001845">
    <property type="entry name" value="HTH_ArsR_DNA-bd_dom"/>
</dbReference>
<dbReference type="InterPro" id="IPR036388">
    <property type="entry name" value="WH-like_DNA-bd_sf"/>
</dbReference>
<dbReference type="InterPro" id="IPR036390">
    <property type="entry name" value="WH_DNA-bd_sf"/>
</dbReference>
<gene>
    <name evidence="4" type="primary">kmtR</name>
    <name evidence="4" type="ORF">LAS9267_01672</name>
</gene>
<dbReference type="RefSeq" id="WP_011373927.1">
    <property type="nucleotide sequence ID" value="NZ_BJLN01000003.1"/>
</dbReference>
<proteinExistence type="predicted"/>
<keyword evidence="2" id="KW-0238">DNA-binding</keyword>
<protein>
    <submittedName>
        <fullName evidence="4">HTH-type transcriptional regulator KmtR</fullName>
    </submittedName>
</protein>
<dbReference type="CDD" id="cd00158">
    <property type="entry name" value="RHOD"/>
    <property type="match status" value="1"/>
</dbReference>
<dbReference type="GeneID" id="57133048"/>
<sequence length="218" mass="24503">MEEQILQYRDAVYEQVVKVGKSLGNVTRLRILDLLVQGPKTVENLANTIGLSVATTSRNLQILKKARLVEIERHKNFVTYRLTSDQIKQLISLLVTVAEQSQPELAAIQTTFKQQTGSPQALTISALKAKLTAESTYLVDLRPNDEYETQHLPGAHNIPYDELPQHLAELPQDKEIVVYCRGRLCAYANVASQALHDAGFKVATFNQSVWEWNQLMSS</sequence>
<dbReference type="PANTHER" id="PTHR43132">
    <property type="entry name" value="ARSENICAL RESISTANCE OPERON REPRESSOR ARSR-RELATED"/>
    <property type="match status" value="1"/>
</dbReference>
<dbReference type="PROSITE" id="PS50987">
    <property type="entry name" value="HTH_ARSR_2"/>
    <property type="match status" value="1"/>
</dbReference>
<keyword evidence="1" id="KW-0805">Transcription regulation</keyword>
<dbReference type="InterPro" id="IPR051011">
    <property type="entry name" value="Metal_resp_trans_reg"/>
</dbReference>